<dbReference type="GO" id="GO:0003924">
    <property type="term" value="F:GTPase activity"/>
    <property type="evidence" value="ECO:0007669"/>
    <property type="project" value="InterPro"/>
</dbReference>
<dbReference type="PROSITE" id="PS51419">
    <property type="entry name" value="RAB"/>
    <property type="match status" value="1"/>
</dbReference>
<reference evidence="5" key="2">
    <citation type="submission" date="2020-10" db="UniProtKB">
        <authorList>
            <consortium name="WormBaseParasite"/>
        </authorList>
    </citation>
    <scope>IDENTIFICATION</scope>
</reference>
<feature type="region of interest" description="Disordered" evidence="3">
    <location>
        <begin position="1"/>
        <end position="64"/>
    </location>
</feature>
<evidence type="ECO:0000256" key="1">
    <source>
        <dbReference type="ARBA" id="ARBA00022741"/>
    </source>
</evidence>
<keyword evidence="4" id="KW-1185">Reference proteome</keyword>
<feature type="compositionally biased region" description="Low complexity" evidence="3">
    <location>
        <begin position="12"/>
        <end position="29"/>
    </location>
</feature>
<dbReference type="AlphaFoldDB" id="A0A7E4UUK4"/>
<evidence type="ECO:0000256" key="2">
    <source>
        <dbReference type="ARBA" id="ARBA00023134"/>
    </source>
</evidence>
<protein>
    <submittedName>
        <fullName evidence="5">Ras-related protein Rab-19</fullName>
    </submittedName>
</protein>
<name>A0A7E4UUK4_PANRE</name>
<dbReference type="WBParaSite" id="Pan_g13023.t1">
    <property type="protein sequence ID" value="Pan_g13023.t1"/>
    <property type="gene ID" value="Pan_g13023"/>
</dbReference>
<dbReference type="SUPFAM" id="SSF52540">
    <property type="entry name" value="P-loop containing nucleoside triphosphate hydrolases"/>
    <property type="match status" value="1"/>
</dbReference>
<dbReference type="SMART" id="SM00175">
    <property type="entry name" value="RAB"/>
    <property type="match status" value="1"/>
</dbReference>
<feature type="compositionally biased region" description="Basic and acidic residues" evidence="3">
    <location>
        <begin position="43"/>
        <end position="58"/>
    </location>
</feature>
<keyword evidence="2" id="KW-0342">GTP-binding</keyword>
<sequence length="230" mass="25207">MTPQPSEIVIPSGSCSDDSTSGDSGYQDDISSKGSDTSEPPELPERSDLPEVLERPDSPEMESPGQIESFEMTLETLDQEQQEKPLEPLKPLDISSTPSPILKALPPLITTHVPQSKPFLKIVEKTIVATAKVVVLGNSGVGKTSIIYSHRFNLSGVQHHTATIGASYVKVLVDVGDNRQVQLQVWDTAGQERFRCMVPMYTRNAAAAFVFYDICSRTSFQDVDKWVNGL</sequence>
<evidence type="ECO:0000313" key="4">
    <source>
        <dbReference type="Proteomes" id="UP000492821"/>
    </source>
</evidence>
<dbReference type="PRINTS" id="PR00449">
    <property type="entry name" value="RASTRNSFRMNG"/>
</dbReference>
<evidence type="ECO:0000256" key="3">
    <source>
        <dbReference type="SAM" id="MobiDB-lite"/>
    </source>
</evidence>
<dbReference type="CDD" id="cd00154">
    <property type="entry name" value="Rab"/>
    <property type="match status" value="1"/>
</dbReference>
<dbReference type="Gene3D" id="3.40.50.300">
    <property type="entry name" value="P-loop containing nucleotide triphosphate hydrolases"/>
    <property type="match status" value="1"/>
</dbReference>
<dbReference type="PANTHER" id="PTHR24073">
    <property type="entry name" value="DRAB5-RELATED"/>
    <property type="match status" value="1"/>
</dbReference>
<reference evidence="4" key="1">
    <citation type="journal article" date="2013" name="Genetics">
        <title>The draft genome and transcriptome of Panagrellus redivivus are shaped by the harsh demands of a free-living lifestyle.</title>
        <authorList>
            <person name="Srinivasan J."/>
            <person name="Dillman A.R."/>
            <person name="Macchietto M.G."/>
            <person name="Heikkinen L."/>
            <person name="Lakso M."/>
            <person name="Fracchia K.M."/>
            <person name="Antoshechkin I."/>
            <person name="Mortazavi A."/>
            <person name="Wong G."/>
            <person name="Sternberg P.W."/>
        </authorList>
    </citation>
    <scope>NUCLEOTIDE SEQUENCE [LARGE SCALE GENOMIC DNA]</scope>
    <source>
        <strain evidence="4">MT8872</strain>
    </source>
</reference>
<organism evidence="4 5">
    <name type="scientific">Panagrellus redivivus</name>
    <name type="common">Microworm</name>
    <dbReference type="NCBI Taxonomy" id="6233"/>
    <lineage>
        <taxon>Eukaryota</taxon>
        <taxon>Metazoa</taxon>
        <taxon>Ecdysozoa</taxon>
        <taxon>Nematoda</taxon>
        <taxon>Chromadorea</taxon>
        <taxon>Rhabditida</taxon>
        <taxon>Tylenchina</taxon>
        <taxon>Panagrolaimomorpha</taxon>
        <taxon>Panagrolaimoidea</taxon>
        <taxon>Panagrolaimidae</taxon>
        <taxon>Panagrellus</taxon>
    </lineage>
</organism>
<dbReference type="NCBIfam" id="TIGR00231">
    <property type="entry name" value="small_GTP"/>
    <property type="match status" value="1"/>
</dbReference>
<keyword evidence="1" id="KW-0547">Nucleotide-binding</keyword>
<evidence type="ECO:0000313" key="5">
    <source>
        <dbReference type="WBParaSite" id="Pan_g13023.t1"/>
    </source>
</evidence>
<dbReference type="InterPro" id="IPR001806">
    <property type="entry name" value="Small_GTPase"/>
</dbReference>
<dbReference type="InterPro" id="IPR005225">
    <property type="entry name" value="Small_GTP-bd"/>
</dbReference>
<dbReference type="InterPro" id="IPR027417">
    <property type="entry name" value="P-loop_NTPase"/>
</dbReference>
<dbReference type="GO" id="GO:0005525">
    <property type="term" value="F:GTP binding"/>
    <property type="evidence" value="ECO:0007669"/>
    <property type="project" value="UniProtKB-KW"/>
</dbReference>
<accession>A0A7E4UUK4</accession>
<proteinExistence type="predicted"/>
<dbReference type="Proteomes" id="UP000492821">
    <property type="component" value="Unassembled WGS sequence"/>
</dbReference>
<dbReference type="Pfam" id="PF00071">
    <property type="entry name" value="Ras"/>
    <property type="match status" value="1"/>
</dbReference>